<evidence type="ECO:0000313" key="2">
    <source>
        <dbReference type="EMBL" id="CAK1554974.1"/>
    </source>
</evidence>
<feature type="compositionally biased region" description="Basic and acidic residues" evidence="1">
    <location>
        <begin position="1"/>
        <end position="20"/>
    </location>
</feature>
<organism evidence="2 3">
    <name type="scientific">Leptosia nina</name>
    <dbReference type="NCBI Taxonomy" id="320188"/>
    <lineage>
        <taxon>Eukaryota</taxon>
        <taxon>Metazoa</taxon>
        <taxon>Ecdysozoa</taxon>
        <taxon>Arthropoda</taxon>
        <taxon>Hexapoda</taxon>
        <taxon>Insecta</taxon>
        <taxon>Pterygota</taxon>
        <taxon>Neoptera</taxon>
        <taxon>Endopterygota</taxon>
        <taxon>Lepidoptera</taxon>
        <taxon>Glossata</taxon>
        <taxon>Ditrysia</taxon>
        <taxon>Papilionoidea</taxon>
        <taxon>Pieridae</taxon>
        <taxon>Pierinae</taxon>
        <taxon>Leptosia</taxon>
    </lineage>
</organism>
<feature type="region of interest" description="Disordered" evidence="1">
    <location>
        <begin position="1"/>
        <end position="24"/>
    </location>
</feature>
<comment type="caution">
    <text evidence="2">The sequence shown here is derived from an EMBL/GenBank/DDBJ whole genome shotgun (WGS) entry which is preliminary data.</text>
</comment>
<name>A0AAV1K1G9_9NEOP</name>
<protein>
    <submittedName>
        <fullName evidence="2">Uncharacterized protein</fullName>
    </submittedName>
</protein>
<evidence type="ECO:0000256" key="1">
    <source>
        <dbReference type="SAM" id="MobiDB-lite"/>
    </source>
</evidence>
<dbReference type="AlphaFoldDB" id="A0AAV1K1G9"/>
<keyword evidence="3" id="KW-1185">Reference proteome</keyword>
<dbReference type="EMBL" id="CAVLEF010000279">
    <property type="protein sequence ID" value="CAK1554974.1"/>
    <property type="molecule type" value="Genomic_DNA"/>
</dbReference>
<proteinExistence type="predicted"/>
<accession>A0AAV1K1G9</accession>
<evidence type="ECO:0000313" key="3">
    <source>
        <dbReference type="Proteomes" id="UP001497472"/>
    </source>
</evidence>
<dbReference type="Proteomes" id="UP001497472">
    <property type="component" value="Unassembled WGS sequence"/>
</dbReference>
<reference evidence="2 3" key="1">
    <citation type="submission" date="2023-11" db="EMBL/GenBank/DDBJ databases">
        <authorList>
            <person name="Okamura Y."/>
        </authorList>
    </citation>
    <scope>NUCLEOTIDE SEQUENCE [LARGE SCALE GENOMIC DNA]</scope>
</reference>
<gene>
    <name evidence="2" type="ORF">LNINA_LOCUS13824</name>
</gene>
<sequence length="71" mass="8254">MTKLKEKIKEKGKGKDKDSESESEEWYCLIPRKYVLKQGAMKRVPYDPEALKNAVQAVKDGACLQNRRKRI</sequence>